<dbReference type="Proteomes" id="UP001501474">
    <property type="component" value="Unassembled WGS sequence"/>
</dbReference>
<dbReference type="RefSeq" id="WP_234845176.1">
    <property type="nucleotide sequence ID" value="NZ_JAKEIO010000009.1"/>
</dbReference>
<evidence type="ECO:0000313" key="1">
    <source>
        <dbReference type="EMBL" id="GAA2230019.1"/>
    </source>
</evidence>
<name>A0ABN3DFS1_9ACTN</name>
<evidence type="ECO:0008006" key="3">
    <source>
        <dbReference type="Google" id="ProtNLM"/>
    </source>
</evidence>
<keyword evidence="2" id="KW-1185">Reference proteome</keyword>
<proteinExistence type="predicted"/>
<sequence>MKVAPVFEDLVTLQRTADEAHGRVQQLFDDYGRSPVDEWAESQRTAWHTAWKAWVDDVREVQEAISAYAFEQGREIRQVDADVKKAARHPEPAA</sequence>
<organism evidence="1 2">
    <name type="scientific">Streptomyces indiaensis</name>
    <dbReference type="NCBI Taxonomy" id="284033"/>
    <lineage>
        <taxon>Bacteria</taxon>
        <taxon>Bacillati</taxon>
        <taxon>Actinomycetota</taxon>
        <taxon>Actinomycetes</taxon>
        <taxon>Kitasatosporales</taxon>
        <taxon>Streptomycetaceae</taxon>
        <taxon>Streptomyces</taxon>
    </lineage>
</organism>
<evidence type="ECO:0000313" key="2">
    <source>
        <dbReference type="Proteomes" id="UP001501474"/>
    </source>
</evidence>
<accession>A0ABN3DFS1</accession>
<protein>
    <recommendedName>
        <fullName evidence="3">WXG100 family type VII secretion target</fullName>
    </recommendedName>
</protein>
<dbReference type="EMBL" id="BAAART010000055">
    <property type="protein sequence ID" value="GAA2230019.1"/>
    <property type="molecule type" value="Genomic_DNA"/>
</dbReference>
<gene>
    <name evidence="1" type="ORF">GCM10010104_23930</name>
</gene>
<comment type="caution">
    <text evidence="1">The sequence shown here is derived from an EMBL/GenBank/DDBJ whole genome shotgun (WGS) entry which is preliminary data.</text>
</comment>
<reference evidence="1 2" key="1">
    <citation type="journal article" date="2019" name="Int. J. Syst. Evol. Microbiol.">
        <title>The Global Catalogue of Microorganisms (GCM) 10K type strain sequencing project: providing services to taxonomists for standard genome sequencing and annotation.</title>
        <authorList>
            <consortium name="The Broad Institute Genomics Platform"/>
            <consortium name="The Broad Institute Genome Sequencing Center for Infectious Disease"/>
            <person name="Wu L."/>
            <person name="Ma J."/>
        </authorList>
    </citation>
    <scope>NUCLEOTIDE SEQUENCE [LARGE SCALE GENOMIC DNA]</scope>
    <source>
        <strain evidence="1 2">JCM 3053</strain>
    </source>
</reference>